<reference evidence="1 2" key="1">
    <citation type="submission" date="2022-03" db="EMBL/GenBank/DDBJ databases">
        <authorList>
            <person name="Macdonald S."/>
            <person name="Ahmed S."/>
            <person name="Newling K."/>
        </authorList>
    </citation>
    <scope>NUCLEOTIDE SEQUENCE [LARGE SCALE GENOMIC DNA]</scope>
</reference>
<comment type="caution">
    <text evidence="1">The sequence shown here is derived from an EMBL/GenBank/DDBJ whole genome shotgun (WGS) entry which is preliminary data.</text>
</comment>
<protein>
    <submittedName>
        <fullName evidence="1">Uncharacterized protein</fullName>
    </submittedName>
</protein>
<dbReference type="EMBL" id="CAKOAT010332932">
    <property type="protein sequence ID" value="CAH8362531.1"/>
    <property type="molecule type" value="Genomic_DNA"/>
</dbReference>
<name>A0ABC8KTF7_ERUVS</name>
<dbReference type="AlphaFoldDB" id="A0ABC8KTF7"/>
<proteinExistence type="predicted"/>
<evidence type="ECO:0000313" key="1">
    <source>
        <dbReference type="EMBL" id="CAH8362531.1"/>
    </source>
</evidence>
<dbReference type="Proteomes" id="UP001642260">
    <property type="component" value="Unassembled WGS sequence"/>
</dbReference>
<accession>A0ABC8KTF7</accession>
<gene>
    <name evidence="1" type="ORF">ERUC_LOCUS28287</name>
</gene>
<organism evidence="1 2">
    <name type="scientific">Eruca vesicaria subsp. sativa</name>
    <name type="common">Garden rocket</name>
    <name type="synonym">Eruca sativa</name>
    <dbReference type="NCBI Taxonomy" id="29727"/>
    <lineage>
        <taxon>Eukaryota</taxon>
        <taxon>Viridiplantae</taxon>
        <taxon>Streptophyta</taxon>
        <taxon>Embryophyta</taxon>
        <taxon>Tracheophyta</taxon>
        <taxon>Spermatophyta</taxon>
        <taxon>Magnoliopsida</taxon>
        <taxon>eudicotyledons</taxon>
        <taxon>Gunneridae</taxon>
        <taxon>Pentapetalae</taxon>
        <taxon>rosids</taxon>
        <taxon>malvids</taxon>
        <taxon>Brassicales</taxon>
        <taxon>Brassicaceae</taxon>
        <taxon>Brassiceae</taxon>
        <taxon>Eruca</taxon>
    </lineage>
</organism>
<sequence length="76" mass="8526">MNIPLEDKIREPISVTVDYDKAACDVSMTVEAPSVLFGASLVSFVTFSIDLPSSFRYHVEVYLALTQALLRIIDRF</sequence>
<evidence type="ECO:0000313" key="2">
    <source>
        <dbReference type="Proteomes" id="UP001642260"/>
    </source>
</evidence>
<keyword evidence="2" id="KW-1185">Reference proteome</keyword>